<organism evidence="3 4">
    <name type="scientific">Eucalyptus globulus</name>
    <name type="common">Tasmanian blue gum</name>
    <dbReference type="NCBI Taxonomy" id="34317"/>
    <lineage>
        <taxon>Eukaryota</taxon>
        <taxon>Viridiplantae</taxon>
        <taxon>Streptophyta</taxon>
        <taxon>Embryophyta</taxon>
        <taxon>Tracheophyta</taxon>
        <taxon>Spermatophyta</taxon>
        <taxon>Magnoliopsida</taxon>
        <taxon>eudicotyledons</taxon>
        <taxon>Gunneridae</taxon>
        <taxon>Pentapetalae</taxon>
        <taxon>rosids</taxon>
        <taxon>malvids</taxon>
        <taxon>Myrtales</taxon>
        <taxon>Myrtaceae</taxon>
        <taxon>Myrtoideae</taxon>
        <taxon>Eucalypteae</taxon>
        <taxon>Eucalyptus</taxon>
    </lineage>
</organism>
<feature type="region of interest" description="Disordered" evidence="1">
    <location>
        <begin position="192"/>
        <end position="216"/>
    </location>
</feature>
<dbReference type="EMBL" id="JBJKBG010000010">
    <property type="protein sequence ID" value="KAL3720957.1"/>
    <property type="molecule type" value="Genomic_DNA"/>
</dbReference>
<protein>
    <recommendedName>
        <fullName evidence="5">Transmembrane protein</fullName>
    </recommendedName>
</protein>
<sequence>MLDGPKRRFGTAATRSRSHERFDREMRMNPRYPGESESDSSGVGTPVSSPYDPFTNYLSPRPKFLRYDPGRHCEVLRRLEEVMDDFGGTSIGSNSGGSVSEDSAEQEQEDSEFDGAGNQVEMPQICRLRWLCKLLLLLHVLVLLMVCICHTRISFPLQDFEDWQRRSSCTYEDVSEELVEFVEIDVSSKSISSPSDEIGDVEGRHGNLSSTNEEGPEKIVELHESSVAQTGVDSLGDIGDAAEWMEMDEVMKGSYQYDELDEAVEGRDGGIWQRAEVELEESSKAAETRLEKNDDVCEQENEGIESNFYWIKKSSEPQGSGIAKLEVGSETENLLLEETHEVGEVTSGFIGIELVTMALLCVFAAAVLAFVLVLYLRRKKKFAYDSPSTSGRSFRVSPIKCTREFAENSERGDRLASDRVSSSPLESSPSLGRFTTTEMISTRKEDGTGEAWVSIATPVRRSSRIHDRAIRSRRHLMSSS</sequence>
<keyword evidence="2" id="KW-1133">Transmembrane helix</keyword>
<feature type="region of interest" description="Disordered" evidence="1">
    <location>
        <begin position="1"/>
        <end position="59"/>
    </location>
</feature>
<feature type="compositionally biased region" description="Acidic residues" evidence="1">
    <location>
        <begin position="102"/>
        <end position="113"/>
    </location>
</feature>
<feature type="compositionally biased region" description="Low complexity" evidence="1">
    <location>
        <begin position="87"/>
        <end position="101"/>
    </location>
</feature>
<dbReference type="Proteomes" id="UP001634007">
    <property type="component" value="Unassembled WGS sequence"/>
</dbReference>
<evidence type="ECO:0000256" key="2">
    <source>
        <dbReference type="SAM" id="Phobius"/>
    </source>
</evidence>
<proteinExistence type="predicted"/>
<feature type="transmembrane region" description="Helical" evidence="2">
    <location>
        <begin position="354"/>
        <end position="376"/>
    </location>
</feature>
<feature type="compositionally biased region" description="Basic and acidic residues" evidence="1">
    <location>
        <begin position="17"/>
        <end position="28"/>
    </location>
</feature>
<dbReference type="PANTHER" id="PTHR34775:SF6">
    <property type="entry name" value="TRANSMEMBRANE PROTEIN"/>
    <property type="match status" value="1"/>
</dbReference>
<evidence type="ECO:0000256" key="1">
    <source>
        <dbReference type="SAM" id="MobiDB-lite"/>
    </source>
</evidence>
<keyword evidence="4" id="KW-1185">Reference proteome</keyword>
<reference evidence="3 4" key="1">
    <citation type="submission" date="2024-11" db="EMBL/GenBank/DDBJ databases">
        <title>Chromosome-level genome assembly of Eucalyptus globulus Labill. provides insights into its genome evolution.</title>
        <authorList>
            <person name="Li X."/>
        </authorList>
    </citation>
    <scope>NUCLEOTIDE SEQUENCE [LARGE SCALE GENOMIC DNA]</scope>
    <source>
        <strain evidence="3">CL2024</strain>
        <tissue evidence="3">Fresh tender leaves</tissue>
    </source>
</reference>
<dbReference type="PANTHER" id="PTHR34775">
    <property type="entry name" value="TRANSMEMBRANE PROTEIN"/>
    <property type="match status" value="1"/>
</dbReference>
<gene>
    <name evidence="3" type="ORF">ACJRO7_005726</name>
</gene>
<dbReference type="AlphaFoldDB" id="A0ABD3J0S9"/>
<feature type="region of interest" description="Disordered" evidence="1">
    <location>
        <begin position="87"/>
        <end position="116"/>
    </location>
</feature>
<evidence type="ECO:0000313" key="3">
    <source>
        <dbReference type="EMBL" id="KAL3720957.1"/>
    </source>
</evidence>
<comment type="caution">
    <text evidence="3">The sequence shown here is derived from an EMBL/GenBank/DDBJ whole genome shotgun (WGS) entry which is preliminary data.</text>
</comment>
<keyword evidence="2" id="KW-0812">Transmembrane</keyword>
<feature type="region of interest" description="Disordered" evidence="1">
    <location>
        <begin position="412"/>
        <end position="432"/>
    </location>
</feature>
<evidence type="ECO:0008006" key="5">
    <source>
        <dbReference type="Google" id="ProtNLM"/>
    </source>
</evidence>
<name>A0ABD3J0S9_EUCGL</name>
<accession>A0ABD3J0S9</accession>
<keyword evidence="2" id="KW-0472">Membrane</keyword>
<feature type="compositionally biased region" description="Low complexity" evidence="1">
    <location>
        <begin position="421"/>
        <end position="431"/>
    </location>
</feature>
<feature type="transmembrane region" description="Helical" evidence="2">
    <location>
        <begin position="134"/>
        <end position="155"/>
    </location>
</feature>
<feature type="compositionally biased region" description="Polar residues" evidence="1">
    <location>
        <begin position="39"/>
        <end position="48"/>
    </location>
</feature>
<evidence type="ECO:0000313" key="4">
    <source>
        <dbReference type="Proteomes" id="UP001634007"/>
    </source>
</evidence>